<accession>A0A1J5Q2N8</accession>
<reference evidence="1" key="1">
    <citation type="submission" date="2016-10" db="EMBL/GenBank/DDBJ databases">
        <title>Sequence of Gallionella enrichment culture.</title>
        <authorList>
            <person name="Poehlein A."/>
            <person name="Muehling M."/>
            <person name="Daniel R."/>
        </authorList>
    </citation>
    <scope>NUCLEOTIDE SEQUENCE</scope>
</reference>
<proteinExistence type="predicted"/>
<gene>
    <name evidence="1" type="ORF">GALL_482520</name>
</gene>
<name>A0A1J5Q2N8_9ZZZZ</name>
<dbReference type="EMBL" id="MLJW01004345">
    <property type="protein sequence ID" value="OIQ70141.1"/>
    <property type="molecule type" value="Genomic_DNA"/>
</dbReference>
<sequence length="47" mass="5066">MARKAVGAVKNEVTLWFWITRQKVPASGVPTGLPSNTMVVLPWISGA</sequence>
<dbReference type="AlphaFoldDB" id="A0A1J5Q2N8"/>
<protein>
    <submittedName>
        <fullName evidence="1">Uncharacterized protein</fullName>
    </submittedName>
</protein>
<comment type="caution">
    <text evidence="1">The sequence shown here is derived from an EMBL/GenBank/DDBJ whole genome shotgun (WGS) entry which is preliminary data.</text>
</comment>
<organism evidence="1">
    <name type="scientific">mine drainage metagenome</name>
    <dbReference type="NCBI Taxonomy" id="410659"/>
    <lineage>
        <taxon>unclassified sequences</taxon>
        <taxon>metagenomes</taxon>
        <taxon>ecological metagenomes</taxon>
    </lineage>
</organism>
<evidence type="ECO:0000313" key="1">
    <source>
        <dbReference type="EMBL" id="OIQ70141.1"/>
    </source>
</evidence>